<dbReference type="Proteomes" id="UP000286947">
    <property type="component" value="Unassembled WGS sequence"/>
</dbReference>
<sequence length="32" mass="3643">MAAVILLPYMPLAQHQAMQDLSMHAIPGFYQR</sequence>
<dbReference type="EMBL" id="PQSP01000013">
    <property type="protein sequence ID" value="RUS65409.1"/>
    <property type="molecule type" value="Genomic_DNA"/>
</dbReference>
<accession>A0A433S9N4</accession>
<keyword evidence="2" id="KW-1185">Reference proteome</keyword>
<evidence type="ECO:0000313" key="1">
    <source>
        <dbReference type="EMBL" id="RUS65409.1"/>
    </source>
</evidence>
<organism evidence="1 2">
    <name type="scientific">Saezia sanguinis</name>
    <dbReference type="NCBI Taxonomy" id="1965230"/>
    <lineage>
        <taxon>Bacteria</taxon>
        <taxon>Pseudomonadati</taxon>
        <taxon>Pseudomonadota</taxon>
        <taxon>Betaproteobacteria</taxon>
        <taxon>Burkholderiales</taxon>
        <taxon>Saeziaceae</taxon>
        <taxon>Saezia</taxon>
    </lineage>
</organism>
<name>A0A433S9N4_9BURK</name>
<reference evidence="1 2" key="1">
    <citation type="submission" date="2018-01" db="EMBL/GenBank/DDBJ databases">
        <title>Saezia sanguinis gen. nov., sp. nov., in the order Burkholderiales isolated from human blood.</title>
        <authorList>
            <person name="Medina-Pascual M.J."/>
            <person name="Valdezate S."/>
            <person name="Monzon S."/>
            <person name="Cuesta I."/>
            <person name="Carrasco G."/>
            <person name="Villalon P."/>
            <person name="Saez-Nieto J.A."/>
        </authorList>
    </citation>
    <scope>NUCLEOTIDE SEQUENCE [LARGE SCALE GENOMIC DNA]</scope>
    <source>
        <strain evidence="1 2">CNM695-12</strain>
    </source>
</reference>
<gene>
    <name evidence="1" type="ORF">CUZ56_02990</name>
</gene>
<dbReference type="AlphaFoldDB" id="A0A433S9N4"/>
<comment type="caution">
    <text evidence="1">The sequence shown here is derived from an EMBL/GenBank/DDBJ whole genome shotgun (WGS) entry which is preliminary data.</text>
</comment>
<proteinExistence type="predicted"/>
<protein>
    <submittedName>
        <fullName evidence="1">Uncharacterized protein</fullName>
    </submittedName>
</protein>
<evidence type="ECO:0000313" key="2">
    <source>
        <dbReference type="Proteomes" id="UP000286947"/>
    </source>
</evidence>